<reference evidence="2" key="1">
    <citation type="submission" date="2022-02" db="EMBL/GenBank/DDBJ databases">
        <title>Characterization of Tn125 harboring carbapenem-resistant Acinetobacter bereziniae clinical isolates.</title>
        <authorList>
            <person name="Wong N.-K."/>
            <person name="Pan Q."/>
        </authorList>
    </citation>
    <scope>NUCLEOTIDE SEQUENCE</scope>
    <source>
        <strain evidence="2">GD03393</strain>
    </source>
</reference>
<dbReference type="AlphaFoldDB" id="A0A8I1DIA6"/>
<accession>A0A8I1DIA6</accession>
<dbReference type="PANTHER" id="PTHR21666">
    <property type="entry name" value="PEPTIDASE-RELATED"/>
    <property type="match status" value="1"/>
</dbReference>
<dbReference type="CDD" id="cd12797">
    <property type="entry name" value="M23_peptidase"/>
    <property type="match status" value="1"/>
</dbReference>
<evidence type="ECO:0000313" key="2">
    <source>
        <dbReference type="EMBL" id="UUN96115.1"/>
    </source>
</evidence>
<sequence>MIISPPILKPNTNQSDEDWINSIMPVESSANEYPVLDTLAWHGGYHQIANGNNNVARAIADGKVIYARKDTDLVDYDGAKSNKGCVVIEHETEIGNNVKVKYFSIYMHLRQIEVSLDKGRKIYRKQKIGLVGQHQNENKMHFEIVCDQSNLEKIIGRSTPELNISSDGRKDVVYGDIHFYLPSGTKFYKEANAINEVYTSNMALFMCLSFRNGKAYTQTYKELGNGIFQKQRTQPLLVKYKLTDKDKNEREEYEYDLYKYSKNFVTTTTSHSAIFELFRFGRILDIAIEPSNVSSIAHWHRIPLPDNKEGYVNLNTSAIKKFSDGDFPHWVGWRLFNDDPTPDSQCNSEKLKSWLDDNHDRINTNAELKSMLGNGEVKARLSKAICQFPTEWSESLVDSQYSWVTTKSAENTNPLTQDDFIKFKQYVKALSFWDQVPELPAKDKVWHFHPREFIKHFRKCTFLSNEEFARCIPRKTQSKGNISFNEAINRVKKYYIFYNHFINKYSCGSHKRYAHNLTQTFIEIDLFQTLTEYGKGRANVYGAFYGRGFHQLTWAFPNYSGYGKFKALPLHNGNYHDSRITKTSVHKNADTGESEKWFPRFDPNIIETDFNHASEASGYFWVSKTFRGTSNMNRVADCDYDEISIGFNCWLLNGGSNGYKERQEYAKYLKNILLDDELKTGEENYKYPAMSAELKRWPLNTSIKLTMSGKVNYDFI</sequence>
<dbReference type="RefSeq" id="WP_198114598.1">
    <property type="nucleotide sequence ID" value="NZ_CP066121.1"/>
</dbReference>
<name>A0A8I1DIA6_ACIBZ</name>
<dbReference type="Pfam" id="PF01551">
    <property type="entry name" value="Peptidase_M23"/>
    <property type="match status" value="1"/>
</dbReference>
<feature type="domain" description="M23ase beta-sheet core" evidence="1">
    <location>
        <begin position="48"/>
        <end position="146"/>
    </location>
</feature>
<gene>
    <name evidence="2" type="ORF">I9054_012025</name>
</gene>
<dbReference type="InterPro" id="IPR011055">
    <property type="entry name" value="Dup_hybrid_motif"/>
</dbReference>
<proteinExistence type="predicted"/>
<dbReference type="Proteomes" id="UP000644140">
    <property type="component" value="Chromosome"/>
</dbReference>
<dbReference type="GO" id="GO:0004222">
    <property type="term" value="F:metalloendopeptidase activity"/>
    <property type="evidence" value="ECO:0007669"/>
    <property type="project" value="TreeGrafter"/>
</dbReference>
<organism evidence="2 3">
    <name type="scientific">Acinetobacter bereziniae</name>
    <name type="common">Acinetobacter genomosp. 10</name>
    <dbReference type="NCBI Taxonomy" id="106648"/>
    <lineage>
        <taxon>Bacteria</taxon>
        <taxon>Pseudomonadati</taxon>
        <taxon>Pseudomonadota</taxon>
        <taxon>Gammaproteobacteria</taxon>
        <taxon>Moraxellales</taxon>
        <taxon>Moraxellaceae</taxon>
        <taxon>Acinetobacter</taxon>
    </lineage>
</organism>
<dbReference type="InterPro" id="IPR016047">
    <property type="entry name" value="M23ase_b-sheet_dom"/>
</dbReference>
<dbReference type="PANTHER" id="PTHR21666:SF290">
    <property type="entry name" value="PEPTIDASE M23 DOMAIN PROTEIN"/>
    <property type="match status" value="1"/>
</dbReference>
<evidence type="ECO:0000313" key="3">
    <source>
        <dbReference type="Proteomes" id="UP000644140"/>
    </source>
</evidence>
<dbReference type="SUPFAM" id="SSF51261">
    <property type="entry name" value="Duplicated hybrid motif"/>
    <property type="match status" value="1"/>
</dbReference>
<dbReference type="Gene3D" id="2.70.70.10">
    <property type="entry name" value="Glucose Permease (Domain IIA)"/>
    <property type="match status" value="1"/>
</dbReference>
<dbReference type="EMBL" id="CP092085">
    <property type="protein sequence ID" value="UUN96115.1"/>
    <property type="molecule type" value="Genomic_DNA"/>
</dbReference>
<dbReference type="Gene3D" id="1.10.530.10">
    <property type="match status" value="1"/>
</dbReference>
<evidence type="ECO:0000259" key="1">
    <source>
        <dbReference type="Pfam" id="PF01551"/>
    </source>
</evidence>
<protein>
    <submittedName>
        <fullName evidence="2">M23 family metallopeptidase</fullName>
    </submittedName>
</protein>
<dbReference type="InterPro" id="IPR050570">
    <property type="entry name" value="Cell_wall_metabolism_enzyme"/>
</dbReference>